<protein>
    <submittedName>
        <fullName evidence="14">ATP-binding cassette subfamily B protein/ATP-binding cassette subfamily C protein/ATP-binding cassette subfamily B multidrug efflux pump</fullName>
    </submittedName>
</protein>
<dbReference type="GO" id="GO:0006869">
    <property type="term" value="P:lipid transport"/>
    <property type="evidence" value="ECO:0007669"/>
    <property type="project" value="UniProtKB-KW"/>
</dbReference>
<feature type="domain" description="ABC transmembrane type-1" evidence="13">
    <location>
        <begin position="19"/>
        <end position="303"/>
    </location>
</feature>
<dbReference type="AlphaFoldDB" id="A0A4R6N8K7"/>
<evidence type="ECO:0000259" key="13">
    <source>
        <dbReference type="PROSITE" id="PS50929"/>
    </source>
</evidence>
<dbReference type="SUPFAM" id="SSF52540">
    <property type="entry name" value="P-loop containing nucleoside triphosphate hydrolases"/>
    <property type="match status" value="1"/>
</dbReference>
<dbReference type="Pfam" id="PF00664">
    <property type="entry name" value="ABC_membrane"/>
    <property type="match status" value="1"/>
</dbReference>
<evidence type="ECO:0000256" key="6">
    <source>
        <dbReference type="ARBA" id="ARBA00022840"/>
    </source>
</evidence>
<name>A0A4R6N8K7_9BURK</name>
<dbReference type="InterPro" id="IPR039421">
    <property type="entry name" value="Type_1_exporter"/>
</dbReference>
<dbReference type="CDD" id="cd18541">
    <property type="entry name" value="ABC_6TM_TmrB_like"/>
    <property type="match status" value="1"/>
</dbReference>
<dbReference type="FunFam" id="3.40.50.300:FF:000221">
    <property type="entry name" value="Multidrug ABC transporter ATP-binding protein"/>
    <property type="match status" value="1"/>
</dbReference>
<sequence>MTLTQLIAGFVRRHWPAYLASALMLAGIAVLTVWIPRQVGAVVDGLVAGRLQGQDLLGELGLLVGAGAAIYLMRVGWRIALFGAAYKLGRQLRIQLYERLSLQGPGFFQAKRTGDLMALATNDVDAVELAAGEALLAAFDGSLTLLLVLSMMTLGVDWRLGLAALLPFPLMALAFWFISERVHQAWKSSLDRFSLMNQHVQEGLAGVRTLRALGLLPRSSAQLARLADSAGEASYQAQRWEAAYEPAVGMSLTAAMTIALGLGGWLVASEELSIGQLTSFTMYLGQLIWPMFAAGWVLSLLERGRAAWGRLGPVLAAPLTLEDAGRAELPQPPGALVLDEVGFSYPPTAPAEGEGESTPAKPARAALAGVSLSMAPGQTLGLVGPTGAGKSSLLRLLLRQHEPDAGRISLGGRVLPEYRLGALRAAIAWVPQEPFLFSASVAENIALARPEATREQIEQAARLAAVHEDILRLPQGYETVVGERGVTLSGGQRQRVAIARALLSEAPILLLDDALSAVDTGTETQILAHLRALRRERPERCVIIVSHRLSAVMEADQILVLRQGHVAERGTHESLLAAAGWYATQWRYQQLEASLDAA</sequence>
<evidence type="ECO:0000256" key="10">
    <source>
        <dbReference type="ARBA" id="ARBA00023136"/>
    </source>
</evidence>
<dbReference type="InterPro" id="IPR011527">
    <property type="entry name" value="ABC1_TM_dom"/>
</dbReference>
<keyword evidence="3" id="KW-1003">Cell membrane</keyword>
<reference evidence="14 15" key="1">
    <citation type="submission" date="2019-03" db="EMBL/GenBank/DDBJ databases">
        <title>Genomic Encyclopedia of Type Strains, Phase IV (KMG-IV): sequencing the most valuable type-strain genomes for metagenomic binning, comparative biology and taxonomic classification.</title>
        <authorList>
            <person name="Goeker M."/>
        </authorList>
    </citation>
    <scope>NUCLEOTIDE SEQUENCE [LARGE SCALE GENOMIC DNA]</scope>
    <source>
        <strain evidence="14 15">DSM 25082</strain>
    </source>
</reference>
<gene>
    <name evidence="14" type="ORF">DFR39_103272</name>
</gene>
<keyword evidence="9" id="KW-0445">Lipid transport</keyword>
<proteinExistence type="predicted"/>
<keyword evidence="5" id="KW-0547">Nucleotide-binding</keyword>
<evidence type="ECO:0000259" key="12">
    <source>
        <dbReference type="PROSITE" id="PS50893"/>
    </source>
</evidence>
<dbReference type="InterPro" id="IPR003439">
    <property type="entry name" value="ABC_transporter-like_ATP-bd"/>
</dbReference>
<dbReference type="PROSITE" id="PS00211">
    <property type="entry name" value="ABC_TRANSPORTER_1"/>
    <property type="match status" value="1"/>
</dbReference>
<dbReference type="Proteomes" id="UP000295357">
    <property type="component" value="Unassembled WGS sequence"/>
</dbReference>
<dbReference type="SMART" id="SM00382">
    <property type="entry name" value="AAA"/>
    <property type="match status" value="1"/>
</dbReference>
<dbReference type="OrthoDB" id="8554730at2"/>
<keyword evidence="7" id="KW-1278">Translocase</keyword>
<dbReference type="Gene3D" id="1.20.1560.10">
    <property type="entry name" value="ABC transporter type 1, transmembrane domain"/>
    <property type="match status" value="1"/>
</dbReference>
<evidence type="ECO:0000256" key="1">
    <source>
        <dbReference type="ARBA" id="ARBA00004651"/>
    </source>
</evidence>
<feature type="transmembrane region" description="Helical" evidence="11">
    <location>
        <begin position="160"/>
        <end position="178"/>
    </location>
</feature>
<evidence type="ECO:0000256" key="5">
    <source>
        <dbReference type="ARBA" id="ARBA00022741"/>
    </source>
</evidence>
<dbReference type="Gene3D" id="3.40.50.300">
    <property type="entry name" value="P-loop containing nucleotide triphosphate hydrolases"/>
    <property type="match status" value="1"/>
</dbReference>
<feature type="transmembrane region" description="Helical" evidence="11">
    <location>
        <begin position="56"/>
        <end position="73"/>
    </location>
</feature>
<keyword evidence="10 11" id="KW-0472">Membrane</keyword>
<dbReference type="InterPro" id="IPR017871">
    <property type="entry name" value="ABC_transporter-like_CS"/>
</dbReference>
<comment type="caution">
    <text evidence="14">The sequence shown here is derived from an EMBL/GenBank/DDBJ whole genome shotgun (WGS) entry which is preliminary data.</text>
</comment>
<dbReference type="Pfam" id="PF00005">
    <property type="entry name" value="ABC_tran"/>
    <property type="match status" value="1"/>
</dbReference>
<keyword evidence="2" id="KW-0813">Transport</keyword>
<keyword evidence="6 14" id="KW-0067">ATP-binding</keyword>
<evidence type="ECO:0000256" key="3">
    <source>
        <dbReference type="ARBA" id="ARBA00022475"/>
    </source>
</evidence>
<dbReference type="PROSITE" id="PS50929">
    <property type="entry name" value="ABC_TM1F"/>
    <property type="match status" value="1"/>
</dbReference>
<feature type="transmembrane region" description="Helical" evidence="11">
    <location>
        <begin position="247"/>
        <end position="268"/>
    </location>
</feature>
<evidence type="ECO:0000256" key="4">
    <source>
        <dbReference type="ARBA" id="ARBA00022692"/>
    </source>
</evidence>
<dbReference type="GO" id="GO:0005524">
    <property type="term" value="F:ATP binding"/>
    <property type="evidence" value="ECO:0007669"/>
    <property type="project" value="UniProtKB-KW"/>
</dbReference>
<dbReference type="InterPro" id="IPR027417">
    <property type="entry name" value="P-loop_NTPase"/>
</dbReference>
<evidence type="ECO:0000256" key="9">
    <source>
        <dbReference type="ARBA" id="ARBA00023055"/>
    </source>
</evidence>
<dbReference type="SUPFAM" id="SSF90123">
    <property type="entry name" value="ABC transporter transmembrane region"/>
    <property type="match status" value="1"/>
</dbReference>
<feature type="domain" description="ABC transporter" evidence="12">
    <location>
        <begin position="336"/>
        <end position="588"/>
    </location>
</feature>
<feature type="transmembrane region" description="Helical" evidence="11">
    <location>
        <begin position="15"/>
        <end position="36"/>
    </location>
</feature>
<comment type="subcellular location">
    <subcellularLocation>
        <location evidence="1">Cell membrane</location>
        <topology evidence="1">Multi-pass membrane protein</topology>
    </subcellularLocation>
</comment>
<evidence type="ECO:0000256" key="11">
    <source>
        <dbReference type="SAM" id="Phobius"/>
    </source>
</evidence>
<dbReference type="GO" id="GO:0016887">
    <property type="term" value="F:ATP hydrolysis activity"/>
    <property type="evidence" value="ECO:0007669"/>
    <property type="project" value="InterPro"/>
</dbReference>
<evidence type="ECO:0000313" key="14">
    <source>
        <dbReference type="EMBL" id="TDP11346.1"/>
    </source>
</evidence>
<dbReference type="PANTHER" id="PTHR24221:SF300">
    <property type="entry name" value="MULTIDRUG RESISTANCE-LIKE ATP-BINDING PROTEIN MDLA"/>
    <property type="match status" value="1"/>
</dbReference>
<evidence type="ECO:0000313" key="15">
    <source>
        <dbReference type="Proteomes" id="UP000295357"/>
    </source>
</evidence>
<evidence type="ECO:0000256" key="7">
    <source>
        <dbReference type="ARBA" id="ARBA00022967"/>
    </source>
</evidence>
<evidence type="ECO:0000256" key="2">
    <source>
        <dbReference type="ARBA" id="ARBA00022448"/>
    </source>
</evidence>
<feature type="transmembrane region" description="Helical" evidence="11">
    <location>
        <begin position="280"/>
        <end position="301"/>
    </location>
</feature>
<dbReference type="GO" id="GO:0140359">
    <property type="term" value="F:ABC-type transporter activity"/>
    <property type="evidence" value="ECO:0007669"/>
    <property type="project" value="InterPro"/>
</dbReference>
<organism evidence="14 15">
    <name type="scientific">Roseateles asaccharophilus</name>
    <dbReference type="NCBI Taxonomy" id="582607"/>
    <lineage>
        <taxon>Bacteria</taxon>
        <taxon>Pseudomonadati</taxon>
        <taxon>Pseudomonadota</taxon>
        <taxon>Betaproteobacteria</taxon>
        <taxon>Burkholderiales</taxon>
        <taxon>Sphaerotilaceae</taxon>
        <taxon>Roseateles</taxon>
    </lineage>
</organism>
<dbReference type="PROSITE" id="PS50893">
    <property type="entry name" value="ABC_TRANSPORTER_2"/>
    <property type="match status" value="1"/>
</dbReference>
<dbReference type="EMBL" id="SNXE01000003">
    <property type="protein sequence ID" value="TDP11346.1"/>
    <property type="molecule type" value="Genomic_DNA"/>
</dbReference>
<dbReference type="PANTHER" id="PTHR24221">
    <property type="entry name" value="ATP-BINDING CASSETTE SUB-FAMILY B"/>
    <property type="match status" value="1"/>
</dbReference>
<keyword evidence="15" id="KW-1185">Reference proteome</keyword>
<dbReference type="GO" id="GO:0005886">
    <property type="term" value="C:plasma membrane"/>
    <property type="evidence" value="ECO:0007669"/>
    <property type="project" value="UniProtKB-SubCell"/>
</dbReference>
<dbReference type="InterPro" id="IPR036640">
    <property type="entry name" value="ABC1_TM_sf"/>
</dbReference>
<feature type="transmembrane region" description="Helical" evidence="11">
    <location>
        <begin position="134"/>
        <end position="154"/>
    </location>
</feature>
<dbReference type="InterPro" id="IPR003593">
    <property type="entry name" value="AAA+_ATPase"/>
</dbReference>
<accession>A0A4R6N8K7</accession>
<dbReference type="RefSeq" id="WP_133603245.1">
    <property type="nucleotide sequence ID" value="NZ_JAUFPJ010000006.1"/>
</dbReference>
<keyword evidence="8 11" id="KW-1133">Transmembrane helix</keyword>
<evidence type="ECO:0000256" key="8">
    <source>
        <dbReference type="ARBA" id="ARBA00022989"/>
    </source>
</evidence>
<keyword evidence="4 11" id="KW-0812">Transmembrane</keyword>